<evidence type="ECO:0000313" key="4">
    <source>
        <dbReference type="Proteomes" id="UP000000577"/>
    </source>
</evidence>
<feature type="compositionally biased region" description="Basic and acidic residues" evidence="1">
    <location>
        <begin position="173"/>
        <end position="197"/>
    </location>
</feature>
<evidence type="ECO:0000259" key="2">
    <source>
        <dbReference type="SMART" id="SM00909"/>
    </source>
</evidence>
<dbReference type="PATRIC" id="fig|243231.5.peg.2949"/>
<feature type="region of interest" description="Disordered" evidence="1">
    <location>
        <begin position="172"/>
        <end position="197"/>
    </location>
</feature>
<dbReference type="Proteomes" id="UP000000577">
    <property type="component" value="Chromosome"/>
</dbReference>
<dbReference type="AlphaFoldDB" id="Q748S9"/>
<protein>
    <submittedName>
        <fullName evidence="3">Germane superfamily protein</fullName>
    </submittedName>
</protein>
<dbReference type="Pfam" id="PF10646">
    <property type="entry name" value="Germane"/>
    <property type="match status" value="1"/>
</dbReference>
<gene>
    <name evidence="3" type="ordered locus">GSU2922</name>
</gene>
<reference evidence="3 4" key="1">
    <citation type="journal article" date="2003" name="Science">
        <title>Genome of Geobacter sulfurreducens: metal reduction in subsurface environments.</title>
        <authorList>
            <person name="Methe B.A."/>
            <person name="Nelson K.E."/>
            <person name="Eisen J.A."/>
            <person name="Paulsen I.T."/>
            <person name="Nelson W."/>
            <person name="Heidelberg J.F."/>
            <person name="Wu D."/>
            <person name="Wu M."/>
            <person name="Ward N."/>
            <person name="Beanan M.J."/>
            <person name="Dodson R.J."/>
            <person name="Madupu R."/>
            <person name="Brinkac L.M."/>
            <person name="Daugherty S.C."/>
            <person name="DeBoy R.T."/>
            <person name="Durkin A.S."/>
            <person name="Gwinn M."/>
            <person name="Kolonay J.F."/>
            <person name="Sullivan S.A."/>
            <person name="Haft D.H."/>
            <person name="Selengut J."/>
            <person name="Davidsen T.M."/>
            <person name="Zafar N."/>
            <person name="White O."/>
            <person name="Tran B."/>
            <person name="Romero C."/>
            <person name="Forberger H.A."/>
            <person name="Weidman J."/>
            <person name="Khouri H."/>
            <person name="Feldblyum T.V."/>
            <person name="Utterback T.R."/>
            <person name="Van Aken S.E."/>
            <person name="Lovley D.R."/>
            <person name="Fraser C.M."/>
        </authorList>
    </citation>
    <scope>NUCLEOTIDE SEQUENCE [LARGE SCALE GENOMIC DNA]</scope>
    <source>
        <strain evidence="4">ATCC 51573 / DSM 12127 / PCA</strain>
    </source>
</reference>
<evidence type="ECO:0000256" key="1">
    <source>
        <dbReference type="SAM" id="MobiDB-lite"/>
    </source>
</evidence>
<reference evidence="3 4" key="2">
    <citation type="journal article" date="2012" name="BMC Genomics">
        <title>Comparative genomic analysis of Geobacter sulfurreducens KN400, a strain with enhanced capacity for extracellular electron transfer and electricity production.</title>
        <authorList>
            <person name="Butler J.E."/>
            <person name="Young N.D."/>
            <person name="Aklujkar M."/>
            <person name="Lovley D.R."/>
        </authorList>
    </citation>
    <scope>NUCLEOTIDE SEQUENCE [LARGE SCALE GENOMIC DNA]</scope>
    <source>
        <strain evidence="4">ATCC 51573 / DSM 12127 / PCA</strain>
    </source>
</reference>
<dbReference type="RefSeq" id="WP_010943553.1">
    <property type="nucleotide sequence ID" value="NC_002939.5"/>
</dbReference>
<proteinExistence type="predicted"/>
<dbReference type="STRING" id="243231.GSU2922"/>
<feature type="domain" description="GerMN" evidence="2">
    <location>
        <begin position="82"/>
        <end position="170"/>
    </location>
</feature>
<dbReference type="InParanoid" id="Q748S9"/>
<dbReference type="eggNOG" id="COG5401">
    <property type="taxonomic scope" value="Bacteria"/>
</dbReference>
<accession>Q748S9</accession>
<dbReference type="SMR" id="Q748S9"/>
<dbReference type="OrthoDB" id="9809406at2"/>
<evidence type="ECO:0000313" key="3">
    <source>
        <dbReference type="EMBL" id="AAR36314.1"/>
    </source>
</evidence>
<dbReference type="SMART" id="SM00909">
    <property type="entry name" value="Germane"/>
    <property type="match status" value="1"/>
</dbReference>
<dbReference type="HOGENOM" id="CLU_080926_4_1_7"/>
<dbReference type="EnsemblBacteria" id="AAR36314">
    <property type="protein sequence ID" value="AAR36314"/>
    <property type="gene ID" value="GSU2922"/>
</dbReference>
<name>Q748S9_GEOSL</name>
<dbReference type="KEGG" id="gsu:GSU2922"/>
<organism evidence="3 4">
    <name type="scientific">Geobacter sulfurreducens (strain ATCC 51573 / DSM 12127 / PCA)</name>
    <dbReference type="NCBI Taxonomy" id="243231"/>
    <lineage>
        <taxon>Bacteria</taxon>
        <taxon>Pseudomonadati</taxon>
        <taxon>Thermodesulfobacteriota</taxon>
        <taxon>Desulfuromonadia</taxon>
        <taxon>Geobacterales</taxon>
        <taxon>Geobacteraceae</taxon>
        <taxon>Geobacter</taxon>
    </lineage>
</organism>
<sequence length="197" mass="21457">MKRSTPRRRSLVLLAAFTAAALVIGLLMFDKYRQRHELPTVQPVPGATGSFRVTLFFAAPEGDGLAREGREVPACDQLADCVDAVLDELINGPLGALQPTVPPTTTVRHVRIEGHTAVIDFGRELADGLPGGSSSEMTAVYSVVNTVCFNFPQLKQVRFLLDGAEAESLTGHLDLRQPIEPDYSKERPAEPEPRQPQ</sequence>
<dbReference type="InterPro" id="IPR019606">
    <property type="entry name" value="GerMN"/>
</dbReference>
<dbReference type="EMBL" id="AE017180">
    <property type="protein sequence ID" value="AAR36314.1"/>
    <property type="molecule type" value="Genomic_DNA"/>
</dbReference>
<keyword evidence="4" id="KW-1185">Reference proteome</keyword>